<accession>A0ABV7WLK1</accession>
<sequence>MSGLEAVDGVDVEGRRRHYGDFYDLPAVAPEGPAGGDDRPVLLVHGNCQAESLRVVLEASGAGFRCVRVPPVHELVEDDLPHLRRLLQACRVLVSQPVRAGYRGLPLGTAELAAAAPAARLVVVPIVRDARLHPYQALVRLPGAGDPPVVPYHDLRTLAEAAGRPAARVAPREGLLEVGHRSQAELRRRESEHGTLVASDLLPAAGAGSSHTLNHPGNPVLVGLAQRVLDAVGGGDGVGGTAVDPGRVLLRSVMSPLHPEVLDALDLDPGAARGGWLVQGEPVDDAHVREEQLRWYRTHPDVVAAGLARHEVALRALGL</sequence>
<protein>
    <submittedName>
        <fullName evidence="2">WcbI family polysaccharide biosynthesis putative acetyltransferase</fullName>
    </submittedName>
</protein>
<evidence type="ECO:0000259" key="1">
    <source>
        <dbReference type="Pfam" id="PF18588"/>
    </source>
</evidence>
<gene>
    <name evidence="2" type="ORF">ACFOLH_16045</name>
</gene>
<organism evidence="2 3">
    <name type="scientific">Aquipuribacter hungaricus</name>
    <dbReference type="NCBI Taxonomy" id="545624"/>
    <lineage>
        <taxon>Bacteria</taxon>
        <taxon>Bacillati</taxon>
        <taxon>Actinomycetota</taxon>
        <taxon>Actinomycetes</taxon>
        <taxon>Micrococcales</taxon>
        <taxon>Intrasporangiaceae</taxon>
        <taxon>Aquipuribacter</taxon>
    </lineage>
</organism>
<evidence type="ECO:0000313" key="2">
    <source>
        <dbReference type="EMBL" id="MFC3689862.1"/>
    </source>
</evidence>
<dbReference type="EMBL" id="JBHRWW010000013">
    <property type="protein sequence ID" value="MFC3689862.1"/>
    <property type="molecule type" value="Genomic_DNA"/>
</dbReference>
<dbReference type="Pfam" id="PF18588">
    <property type="entry name" value="WcbI"/>
    <property type="match status" value="1"/>
</dbReference>
<dbReference type="Proteomes" id="UP001595685">
    <property type="component" value="Unassembled WGS sequence"/>
</dbReference>
<comment type="caution">
    <text evidence="2">The sequence shown here is derived from an EMBL/GenBank/DDBJ whole genome shotgun (WGS) entry which is preliminary data.</text>
</comment>
<proteinExistence type="predicted"/>
<feature type="domain" description="Polysaccharide biosynthesis enzyme WcbI" evidence="1">
    <location>
        <begin position="42"/>
        <end position="233"/>
    </location>
</feature>
<evidence type="ECO:0000313" key="3">
    <source>
        <dbReference type="Proteomes" id="UP001595685"/>
    </source>
</evidence>
<dbReference type="Gene3D" id="3.40.50.12080">
    <property type="match status" value="1"/>
</dbReference>
<name>A0ABV7WLK1_9MICO</name>
<reference evidence="3" key="1">
    <citation type="journal article" date="2019" name="Int. J. Syst. Evol. Microbiol.">
        <title>The Global Catalogue of Microorganisms (GCM) 10K type strain sequencing project: providing services to taxonomists for standard genome sequencing and annotation.</title>
        <authorList>
            <consortium name="The Broad Institute Genomics Platform"/>
            <consortium name="The Broad Institute Genome Sequencing Center for Infectious Disease"/>
            <person name="Wu L."/>
            <person name="Ma J."/>
        </authorList>
    </citation>
    <scope>NUCLEOTIDE SEQUENCE [LARGE SCALE GENOMIC DNA]</scope>
    <source>
        <strain evidence="3">NCAIM B.02333</strain>
    </source>
</reference>
<dbReference type="RefSeq" id="WP_340295952.1">
    <property type="nucleotide sequence ID" value="NZ_JBBEOI010000358.1"/>
</dbReference>
<dbReference type="InterPro" id="IPR041307">
    <property type="entry name" value="WcbI"/>
</dbReference>
<keyword evidence="3" id="KW-1185">Reference proteome</keyword>